<dbReference type="Gene3D" id="3.30.70.1430">
    <property type="entry name" value="Multidrug efflux transporter AcrB pore domain"/>
    <property type="match status" value="2"/>
</dbReference>
<dbReference type="SUPFAM" id="SSF82866">
    <property type="entry name" value="Multidrug efflux transporter AcrB transmembrane domain"/>
    <property type="match status" value="2"/>
</dbReference>
<protein>
    <submittedName>
        <fullName evidence="2">RND transporter</fullName>
    </submittedName>
</protein>
<feature type="transmembrane region" description="Helical" evidence="1">
    <location>
        <begin position="966"/>
        <end position="988"/>
    </location>
</feature>
<dbReference type="EMBL" id="OZ026884">
    <property type="protein sequence ID" value="CAL1240272.1"/>
    <property type="molecule type" value="Genomic_DNA"/>
</dbReference>
<feature type="transmembrane region" description="Helical" evidence="1">
    <location>
        <begin position="387"/>
        <end position="411"/>
    </location>
</feature>
<evidence type="ECO:0000256" key="1">
    <source>
        <dbReference type="SAM" id="Phobius"/>
    </source>
</evidence>
<feature type="transmembrane region" description="Helical" evidence="1">
    <location>
        <begin position="460"/>
        <end position="483"/>
    </location>
</feature>
<proteinExistence type="predicted"/>
<evidence type="ECO:0000313" key="2">
    <source>
        <dbReference type="EMBL" id="CAL1240272.1"/>
    </source>
</evidence>
<feature type="transmembrane region" description="Helical" evidence="1">
    <location>
        <begin position="432"/>
        <end position="454"/>
    </location>
</feature>
<feature type="transmembrane region" description="Helical" evidence="1">
    <location>
        <begin position="1069"/>
        <end position="1091"/>
    </location>
</feature>
<dbReference type="SUPFAM" id="SSF82693">
    <property type="entry name" value="Multidrug efflux transporter AcrB pore domain, PN1, PN2, PC1 and PC2 subdomains"/>
    <property type="match status" value="2"/>
</dbReference>
<organism evidence="2 3">
    <name type="scientific">Candidatus Methylocalor cossyra</name>
    <dbReference type="NCBI Taxonomy" id="3108543"/>
    <lineage>
        <taxon>Bacteria</taxon>
        <taxon>Pseudomonadati</taxon>
        <taxon>Pseudomonadota</taxon>
        <taxon>Gammaproteobacteria</taxon>
        <taxon>Methylococcales</taxon>
        <taxon>Methylococcaceae</taxon>
        <taxon>Candidatus Methylocalor</taxon>
    </lineage>
</organism>
<dbReference type="PANTHER" id="PTHR32063">
    <property type="match status" value="1"/>
</dbReference>
<gene>
    <name evidence="2" type="ORF">MECH1_V1_1496</name>
</gene>
<reference evidence="2 3" key="1">
    <citation type="submission" date="2024-04" db="EMBL/GenBank/DDBJ databases">
        <authorList>
            <person name="Cremers G."/>
        </authorList>
    </citation>
    <scope>NUCLEOTIDE SEQUENCE [LARGE SCALE GENOMIC DNA]</scope>
    <source>
        <strain evidence="2">MeCH1-AG</strain>
    </source>
</reference>
<keyword evidence="1" id="KW-0472">Membrane</keyword>
<dbReference type="SUPFAM" id="SSF82714">
    <property type="entry name" value="Multidrug efflux transporter AcrB TolC docking domain, DN and DC subdomains"/>
    <property type="match status" value="1"/>
</dbReference>
<dbReference type="Gene3D" id="3.30.2090.10">
    <property type="entry name" value="Multidrug efflux transporter AcrB TolC docking domain, DN and DC subdomains"/>
    <property type="match status" value="2"/>
</dbReference>
<keyword evidence="1" id="KW-1133">Transmembrane helix</keyword>
<dbReference type="Gene3D" id="1.20.1640.10">
    <property type="entry name" value="Multidrug efflux transporter AcrB transmembrane domain"/>
    <property type="match status" value="2"/>
</dbReference>
<feature type="transmembrane region" description="Helical" evidence="1">
    <location>
        <begin position="335"/>
        <end position="354"/>
    </location>
</feature>
<feature type="transmembrane region" description="Helical" evidence="1">
    <location>
        <begin position="994"/>
        <end position="1016"/>
    </location>
</feature>
<dbReference type="Pfam" id="PF00873">
    <property type="entry name" value="ACR_tran"/>
    <property type="match status" value="2"/>
</dbReference>
<dbReference type="PANTHER" id="PTHR32063:SF8">
    <property type="entry name" value="CATION EFFLUX PROTEIN"/>
    <property type="match status" value="1"/>
</dbReference>
<accession>A0ABP1C7N7</accession>
<dbReference type="InterPro" id="IPR027463">
    <property type="entry name" value="AcrB_DN_DC_subdom"/>
</dbReference>
<feature type="transmembrane region" description="Helical" evidence="1">
    <location>
        <begin position="361"/>
        <end position="381"/>
    </location>
</feature>
<evidence type="ECO:0000313" key="3">
    <source>
        <dbReference type="Proteomes" id="UP001497493"/>
    </source>
</evidence>
<dbReference type="PRINTS" id="PR00702">
    <property type="entry name" value="ACRIFLAVINRP"/>
</dbReference>
<feature type="transmembrane region" description="Helical" evidence="1">
    <location>
        <begin position="12"/>
        <end position="31"/>
    </location>
</feature>
<sequence>MNKLVIIALRRPYTFVVLAILVVLFGIQSVLKSPTDVFPNIKIPVTSVVWSYDGLLPKDVEGRITYIFERFLTSTVEGIKYIHSHSYFGSSIINIFLQDGIDLGIAEGDITAISQTVVKALPPDISPPMVMKLAPSQVPVAMLQVTSDTMTPAELYNLSMMRIRPLLVTIPGAILPQPYGGQDMQVMVNLDQQKLLARHLTPADVHKALSAQNLVLPGGDIKIKATDWVVLSNASALNLDDFNNIPIKREGNAFIYLRDVADVRLSGRVQTNAVLVDGKQAVMIVVMKSSEASTLEVVDGIKKMIPRIEKVVPEGVKIKLINDASTFVKDSIADVVHEMATAAGLVGLIVLLLLGSWRPTLIIATTIPLSILISVIALHALGQSINVMTLGGLALAVGVLVDNATVTIENIDTHIHMGKPLETAIIDASNQIVLPTFVATLAIAIVWLPLFQLTGVSGSLFMPMAEAIIFAMLASYILSFTLLPTMAKYLLVDPNAPKAHPHPGHPEIDASAEAVYRLTNREAEEDALHDIGVGGTHFAEPLPDPEHEVERARGIFGRFQQNFERGFNRLRERYTALLERVIARRVAFVGTALGLALLSLSLFYFNGRDFFPEIKSGTLQMHMRAPLGTRIEVAGRIASLVAKDIAELLPGQVEGVISNCGLPISPHNLAFIPTPTIGAQDCDLTISLKDEKSPVWDYRRILRKGLKERYPGTEFTFQPADLTAKILNFGSAAPIDVQINGPDIDANYEFARKLAGKLRLIPGASDVVIQQTMRTPTLLVEANRSFGLGVNLTQKDFGDNLLMTTAGSQQVDQQYWLDRNTGMSYRINVYTPQPKLTSLNDLLTVPVDRSEGEGSESTDSDPNLLGNVARLSAIGTPGVITHGNIMPLFDIYVSAEGRDLGAVLADVQKTAHSMEKEMPRSAELEIKGQAETMHETYGQMIGGLIAAIVLVYLLIVINFQSWLDPFIIISALPGALAGIAWCLFLTHTNISTPALTGAIMTMGTATANSILVVAYARERLEWHGDALRAAIEAGTARFRPVLMTAAAMIIGMLPMSMGNSQNAPLGRAVIGGLTVATVFTVFFVPCVYAILYHRRAVRNPKESPHEEPA</sequence>
<dbReference type="RefSeq" id="WP_348759765.1">
    <property type="nucleotide sequence ID" value="NZ_OZ026884.1"/>
</dbReference>
<keyword evidence="3" id="KW-1185">Reference proteome</keyword>
<dbReference type="Gene3D" id="3.30.70.1320">
    <property type="entry name" value="Multidrug efflux transporter AcrB pore domain like"/>
    <property type="match status" value="1"/>
</dbReference>
<dbReference type="InterPro" id="IPR001036">
    <property type="entry name" value="Acrflvin-R"/>
</dbReference>
<feature type="transmembrane region" description="Helical" evidence="1">
    <location>
        <begin position="586"/>
        <end position="605"/>
    </location>
</feature>
<keyword evidence="1" id="KW-0812">Transmembrane</keyword>
<feature type="transmembrane region" description="Helical" evidence="1">
    <location>
        <begin position="1037"/>
        <end position="1057"/>
    </location>
</feature>
<dbReference type="Gene3D" id="3.30.70.1440">
    <property type="entry name" value="Multidrug efflux transporter AcrB pore domain"/>
    <property type="match status" value="1"/>
</dbReference>
<dbReference type="Proteomes" id="UP001497493">
    <property type="component" value="Chromosome"/>
</dbReference>
<feature type="transmembrane region" description="Helical" evidence="1">
    <location>
        <begin position="937"/>
        <end position="959"/>
    </location>
</feature>
<name>A0ABP1C7N7_9GAMM</name>